<name>A0A438K2M0_VITVI</name>
<sequence>MDPLLFKAAKDGSIEALLKLLESDPLILERVATTTADTPLHVAAMLGHLDFAKEVLKHKTNVVEYVKELNQHGYSPIHLAAANGHVNVVEMLLGISHELCYLRGKGGLTPLHYASIKEELILLLEALRVLVEGLKRSNNLVIINWKDKEGNTLLHLAAARKNHQVIELLLNCNNRSPGVLEVNATNKIGLTALEIFLVCPCESGGCSETERLLRSTTGAARDWASNPISTPVQTTHNQVPKHSDFPVCIDNNIAVSNLGSHTHNNICSQPNPPTPTNNGVPSNSSRPQITSEPYLVFPRIMAVLSPPGGLQLLDPKSGHGVVAEDRFLRLFFVFLNSAVFLKSVIKGSKLDPN</sequence>
<dbReference type="SUPFAM" id="SSF48403">
    <property type="entry name" value="Ankyrin repeat"/>
    <property type="match status" value="1"/>
</dbReference>
<dbReference type="PROSITE" id="PS50297">
    <property type="entry name" value="ANK_REP_REGION"/>
    <property type="match status" value="3"/>
</dbReference>
<dbReference type="Proteomes" id="UP000288805">
    <property type="component" value="Unassembled WGS sequence"/>
</dbReference>
<reference evidence="3 4" key="1">
    <citation type="journal article" date="2018" name="PLoS Genet.">
        <title>Population sequencing reveals clonal diversity and ancestral inbreeding in the grapevine cultivar Chardonnay.</title>
        <authorList>
            <person name="Roach M.J."/>
            <person name="Johnson D.L."/>
            <person name="Bohlmann J."/>
            <person name="van Vuuren H.J."/>
            <person name="Jones S.J."/>
            <person name="Pretorius I.S."/>
            <person name="Schmidt S.A."/>
            <person name="Borneman A.R."/>
        </authorList>
    </citation>
    <scope>NUCLEOTIDE SEQUENCE [LARGE SCALE GENOMIC DNA]</scope>
    <source>
        <strain evidence="4">cv. Chardonnay</strain>
        <tissue evidence="3">Leaf</tissue>
    </source>
</reference>
<dbReference type="InterPro" id="IPR036770">
    <property type="entry name" value="Ankyrin_rpt-contain_sf"/>
</dbReference>
<evidence type="ECO:0000313" key="3">
    <source>
        <dbReference type="EMBL" id="RVX15465.1"/>
    </source>
</evidence>
<dbReference type="PROSITE" id="PS50088">
    <property type="entry name" value="ANK_REPEAT"/>
    <property type="match status" value="3"/>
</dbReference>
<evidence type="ECO:0000256" key="2">
    <source>
        <dbReference type="SAM" id="MobiDB-lite"/>
    </source>
</evidence>
<dbReference type="PANTHER" id="PTHR24128">
    <property type="entry name" value="HOMEOBOX PROTEIN WARIAI"/>
    <property type="match status" value="1"/>
</dbReference>
<evidence type="ECO:0000313" key="4">
    <source>
        <dbReference type="Proteomes" id="UP000288805"/>
    </source>
</evidence>
<dbReference type="Gene3D" id="1.25.40.20">
    <property type="entry name" value="Ankyrin repeat-containing domain"/>
    <property type="match status" value="2"/>
</dbReference>
<dbReference type="PANTHER" id="PTHR24128:SF61">
    <property type="entry name" value="ANKYRIN REPEAT-CONTAINING PROTEIN BDA1-LIKE"/>
    <property type="match status" value="1"/>
</dbReference>
<dbReference type="InterPro" id="IPR002110">
    <property type="entry name" value="Ankyrin_rpt"/>
</dbReference>
<protein>
    <submittedName>
        <fullName evidence="3">Ankyrin repeat-containing protein BDA1</fullName>
    </submittedName>
</protein>
<evidence type="ECO:0000256" key="1">
    <source>
        <dbReference type="PROSITE-ProRule" id="PRU00023"/>
    </source>
</evidence>
<feature type="repeat" description="ANK" evidence="1">
    <location>
        <begin position="72"/>
        <end position="93"/>
    </location>
</feature>
<gene>
    <name evidence="3" type="primary">BAD1_10</name>
    <name evidence="3" type="ORF">CK203_009293</name>
</gene>
<feature type="repeat" description="ANK" evidence="1">
    <location>
        <begin position="35"/>
        <end position="62"/>
    </location>
</feature>
<accession>A0A438K2M0</accession>
<feature type="repeat" description="ANK" evidence="1">
    <location>
        <begin position="149"/>
        <end position="171"/>
    </location>
</feature>
<organism evidence="3 4">
    <name type="scientific">Vitis vinifera</name>
    <name type="common">Grape</name>
    <dbReference type="NCBI Taxonomy" id="29760"/>
    <lineage>
        <taxon>Eukaryota</taxon>
        <taxon>Viridiplantae</taxon>
        <taxon>Streptophyta</taxon>
        <taxon>Embryophyta</taxon>
        <taxon>Tracheophyta</taxon>
        <taxon>Spermatophyta</taxon>
        <taxon>Magnoliopsida</taxon>
        <taxon>eudicotyledons</taxon>
        <taxon>Gunneridae</taxon>
        <taxon>Pentapetalae</taxon>
        <taxon>rosids</taxon>
        <taxon>Vitales</taxon>
        <taxon>Vitaceae</taxon>
        <taxon>Viteae</taxon>
        <taxon>Vitis</taxon>
    </lineage>
</organism>
<keyword evidence="1" id="KW-0040">ANK repeat</keyword>
<feature type="region of interest" description="Disordered" evidence="2">
    <location>
        <begin position="264"/>
        <end position="288"/>
    </location>
</feature>
<dbReference type="AlphaFoldDB" id="A0A438K2M0"/>
<dbReference type="Pfam" id="PF12796">
    <property type="entry name" value="Ank_2"/>
    <property type="match status" value="2"/>
</dbReference>
<dbReference type="SMART" id="SM00248">
    <property type="entry name" value="ANK"/>
    <property type="match status" value="4"/>
</dbReference>
<dbReference type="EMBL" id="QGNW01000018">
    <property type="protein sequence ID" value="RVX15465.1"/>
    <property type="molecule type" value="Genomic_DNA"/>
</dbReference>
<comment type="caution">
    <text evidence="3">The sequence shown here is derived from an EMBL/GenBank/DDBJ whole genome shotgun (WGS) entry which is preliminary data.</text>
</comment>
<proteinExistence type="predicted"/>
<feature type="compositionally biased region" description="Low complexity" evidence="2">
    <location>
        <begin position="276"/>
        <end position="285"/>
    </location>
</feature>